<protein>
    <submittedName>
        <fullName evidence="2">Uncharacterized protein</fullName>
    </submittedName>
</protein>
<evidence type="ECO:0000256" key="1">
    <source>
        <dbReference type="SAM" id="MobiDB-lite"/>
    </source>
</evidence>
<feature type="compositionally biased region" description="Polar residues" evidence="1">
    <location>
        <begin position="55"/>
        <end position="82"/>
    </location>
</feature>
<dbReference type="AlphaFoldDB" id="A0A9W9GJ18"/>
<accession>A0A9W9GJ18</accession>
<gene>
    <name evidence="2" type="ORF">N7515_009314</name>
</gene>
<dbReference type="RefSeq" id="XP_056517857.1">
    <property type="nucleotide sequence ID" value="XM_056670058.1"/>
</dbReference>
<dbReference type="Proteomes" id="UP001149079">
    <property type="component" value="Unassembled WGS sequence"/>
</dbReference>
<comment type="caution">
    <text evidence="2">The sequence shown here is derived from an EMBL/GenBank/DDBJ whole genome shotgun (WGS) entry which is preliminary data.</text>
</comment>
<proteinExistence type="predicted"/>
<evidence type="ECO:0000313" key="2">
    <source>
        <dbReference type="EMBL" id="KAJ5121353.1"/>
    </source>
</evidence>
<dbReference type="GeneID" id="81409228"/>
<keyword evidence="3" id="KW-1185">Reference proteome</keyword>
<organism evidence="2 3">
    <name type="scientific">Penicillium bovifimosum</name>
    <dbReference type="NCBI Taxonomy" id="126998"/>
    <lineage>
        <taxon>Eukaryota</taxon>
        <taxon>Fungi</taxon>
        <taxon>Dikarya</taxon>
        <taxon>Ascomycota</taxon>
        <taxon>Pezizomycotina</taxon>
        <taxon>Eurotiomycetes</taxon>
        <taxon>Eurotiomycetidae</taxon>
        <taxon>Eurotiales</taxon>
        <taxon>Aspergillaceae</taxon>
        <taxon>Penicillium</taxon>
    </lineage>
</organism>
<feature type="compositionally biased region" description="Acidic residues" evidence="1">
    <location>
        <begin position="289"/>
        <end position="309"/>
    </location>
</feature>
<reference evidence="2" key="2">
    <citation type="journal article" date="2023" name="IMA Fungus">
        <title>Comparative genomic study of the Penicillium genus elucidates a diverse pangenome and 15 lateral gene transfer events.</title>
        <authorList>
            <person name="Petersen C."/>
            <person name="Sorensen T."/>
            <person name="Nielsen M.R."/>
            <person name="Sondergaard T.E."/>
            <person name="Sorensen J.L."/>
            <person name="Fitzpatrick D.A."/>
            <person name="Frisvad J.C."/>
            <person name="Nielsen K.L."/>
        </authorList>
    </citation>
    <scope>NUCLEOTIDE SEQUENCE</scope>
    <source>
        <strain evidence="2">IBT 22155</strain>
    </source>
</reference>
<feature type="region of interest" description="Disordered" evidence="1">
    <location>
        <begin position="107"/>
        <end position="167"/>
    </location>
</feature>
<dbReference type="OrthoDB" id="4376171at2759"/>
<reference evidence="2" key="1">
    <citation type="submission" date="2022-11" db="EMBL/GenBank/DDBJ databases">
        <authorList>
            <person name="Petersen C."/>
        </authorList>
    </citation>
    <scope>NUCLEOTIDE SEQUENCE</scope>
    <source>
        <strain evidence="2">IBT 22155</strain>
    </source>
</reference>
<feature type="region of interest" description="Disordered" evidence="1">
    <location>
        <begin position="236"/>
        <end position="309"/>
    </location>
</feature>
<feature type="compositionally biased region" description="Acidic residues" evidence="1">
    <location>
        <begin position="115"/>
        <end position="142"/>
    </location>
</feature>
<sequence length="309" mass="35147">MPGRDTSHAASPSPGDNRVLNREGSETSMDNSSYDIPEHNTTRLDPQRQEDDFSTTRNSLSAEPQSPSTHISLSDMSGNNTWHLPPSNWEDERSRRFWTRTSNSISEGPFVIYEDPPDREEPTIEPEEPDDGANNQEDEELFGDNGPDQENVNPATIEPDLNSVDTFELSPDAPIVEFDRHRDDYAGDGSWPTRNGRRVLWTLWTDPTQEGDSYDLTYDDRAMQTGQLRLGRRLESPYAHLPLSEPARRTGPRRTGPHRTGPHSTRARRLGVRRTLDFHRPVVRATTPEIEDEADDEASDDRNEETEDR</sequence>
<dbReference type="EMBL" id="JAPQKL010000007">
    <property type="protein sequence ID" value="KAJ5121353.1"/>
    <property type="molecule type" value="Genomic_DNA"/>
</dbReference>
<feature type="compositionally biased region" description="Basic and acidic residues" evidence="1">
    <location>
        <begin position="36"/>
        <end position="51"/>
    </location>
</feature>
<feature type="compositionally biased region" description="Basic residues" evidence="1">
    <location>
        <begin position="250"/>
        <end position="272"/>
    </location>
</feature>
<evidence type="ECO:0000313" key="3">
    <source>
        <dbReference type="Proteomes" id="UP001149079"/>
    </source>
</evidence>
<name>A0A9W9GJ18_9EURO</name>
<feature type="region of interest" description="Disordered" evidence="1">
    <location>
        <begin position="1"/>
        <end position="92"/>
    </location>
</feature>